<sequence>MHARWKIACSDLGIEGVDLYGGTRHSSATALKDILSPEQIKAGTMHNTNKAFERYFQRNSQDAIQVYSLTSAGQDVDKPTQSRKIVSYRKKLITINHLN</sequence>
<dbReference type="EMBL" id="AP025516">
    <property type="protein sequence ID" value="BDD89278.1"/>
    <property type="molecule type" value="Genomic_DNA"/>
</dbReference>
<name>A0ABM7WE73_9BACT</name>
<evidence type="ECO:0000313" key="2">
    <source>
        <dbReference type="Proteomes" id="UP000830055"/>
    </source>
</evidence>
<protein>
    <submittedName>
        <fullName evidence="1">Uncharacterized protein</fullName>
    </submittedName>
</protein>
<evidence type="ECO:0000313" key="1">
    <source>
        <dbReference type="EMBL" id="BDD89278.1"/>
    </source>
</evidence>
<proteinExistence type="predicted"/>
<accession>A0ABM7WE73</accession>
<organism evidence="1 2">
    <name type="scientific">Desulfofustis limnaeus</name>
    <dbReference type="NCBI Taxonomy" id="2740163"/>
    <lineage>
        <taxon>Bacteria</taxon>
        <taxon>Pseudomonadati</taxon>
        <taxon>Thermodesulfobacteriota</taxon>
        <taxon>Desulfobulbia</taxon>
        <taxon>Desulfobulbales</taxon>
        <taxon>Desulfocapsaceae</taxon>
        <taxon>Desulfofustis</taxon>
    </lineage>
</organism>
<keyword evidence="2" id="KW-1185">Reference proteome</keyword>
<dbReference type="RefSeq" id="WP_284152588.1">
    <property type="nucleotide sequence ID" value="NZ_AP025516.1"/>
</dbReference>
<gene>
    <name evidence="1" type="ORF">DPPLL_36430</name>
</gene>
<reference evidence="1 2" key="1">
    <citation type="submission" date="2022-01" db="EMBL/GenBank/DDBJ databases">
        <title>Desulfofustis limnae sp. nov., a novel mesophilic sulfate-reducing bacterium isolated from marsh soil.</title>
        <authorList>
            <person name="Watanabe M."/>
            <person name="Takahashi A."/>
            <person name="Kojima H."/>
            <person name="Fukui M."/>
        </authorList>
    </citation>
    <scope>NUCLEOTIDE SEQUENCE [LARGE SCALE GENOMIC DNA]</scope>
    <source>
        <strain evidence="1 2">PPLL</strain>
    </source>
</reference>
<dbReference type="Proteomes" id="UP000830055">
    <property type="component" value="Chromosome"/>
</dbReference>